<dbReference type="EMBL" id="JAUSUG010000019">
    <property type="protein sequence ID" value="MDQ0256744.1"/>
    <property type="molecule type" value="Genomic_DNA"/>
</dbReference>
<dbReference type="PROSITE" id="PS50035">
    <property type="entry name" value="PLD"/>
    <property type="match status" value="2"/>
</dbReference>
<dbReference type="RefSeq" id="WP_307329369.1">
    <property type="nucleotide sequence ID" value="NZ_JAUSUG010000019.1"/>
</dbReference>
<keyword evidence="1" id="KW-1133">Transmembrane helix</keyword>
<evidence type="ECO:0000256" key="1">
    <source>
        <dbReference type="SAM" id="Phobius"/>
    </source>
</evidence>
<dbReference type="InterPro" id="IPR001736">
    <property type="entry name" value="PLipase_D/transphosphatidylase"/>
</dbReference>
<accession>A0ABT9ZZR3</accession>
<dbReference type="Gene3D" id="3.30.870.10">
    <property type="entry name" value="Endonuclease Chain A"/>
    <property type="match status" value="2"/>
</dbReference>
<name>A0ABT9ZZR3_9BACI</name>
<evidence type="ECO:0000259" key="2">
    <source>
        <dbReference type="PROSITE" id="PS50035"/>
    </source>
</evidence>
<feature type="transmembrane region" description="Helical" evidence="1">
    <location>
        <begin position="12"/>
        <end position="33"/>
    </location>
</feature>
<keyword evidence="1" id="KW-0812">Transmembrane</keyword>
<protein>
    <submittedName>
        <fullName evidence="3">Cardiolipin synthase</fullName>
        <ecNumber evidence="3">2.7.8.-</ecNumber>
    </submittedName>
</protein>
<keyword evidence="4" id="KW-1185">Reference proteome</keyword>
<dbReference type="PANTHER" id="PTHR21248:SF12">
    <property type="entry name" value="CARDIOLIPIN SYNTHASE C"/>
    <property type="match status" value="1"/>
</dbReference>
<gene>
    <name evidence="3" type="ORF">J2S74_004166</name>
</gene>
<dbReference type="Pfam" id="PF13091">
    <property type="entry name" value="PLDc_2"/>
    <property type="match status" value="2"/>
</dbReference>
<keyword evidence="1" id="KW-0472">Membrane</keyword>
<keyword evidence="3" id="KW-0808">Transferase</keyword>
<proteinExistence type="predicted"/>
<dbReference type="CDD" id="cd09111">
    <property type="entry name" value="PLDc_ymdC_like_1"/>
    <property type="match status" value="1"/>
</dbReference>
<feature type="domain" description="PLD phosphodiesterase" evidence="2">
    <location>
        <begin position="381"/>
        <end position="408"/>
    </location>
</feature>
<dbReference type="InterPro" id="IPR025202">
    <property type="entry name" value="PLD-like_dom"/>
</dbReference>
<organism evidence="3 4">
    <name type="scientific">Evansella vedderi</name>
    <dbReference type="NCBI Taxonomy" id="38282"/>
    <lineage>
        <taxon>Bacteria</taxon>
        <taxon>Bacillati</taxon>
        <taxon>Bacillota</taxon>
        <taxon>Bacilli</taxon>
        <taxon>Bacillales</taxon>
        <taxon>Bacillaceae</taxon>
        <taxon>Evansella</taxon>
    </lineage>
</organism>
<dbReference type="GO" id="GO:0016740">
    <property type="term" value="F:transferase activity"/>
    <property type="evidence" value="ECO:0007669"/>
    <property type="project" value="UniProtKB-KW"/>
</dbReference>
<dbReference type="CDD" id="cd09113">
    <property type="entry name" value="PLDc_ymdC_like_2"/>
    <property type="match status" value="1"/>
</dbReference>
<feature type="domain" description="PLD phosphodiesterase" evidence="2">
    <location>
        <begin position="158"/>
        <end position="185"/>
    </location>
</feature>
<dbReference type="EC" id="2.7.8.-" evidence="3"/>
<dbReference type="SMART" id="SM00155">
    <property type="entry name" value="PLDc"/>
    <property type="match status" value="2"/>
</dbReference>
<comment type="caution">
    <text evidence="3">The sequence shown here is derived from an EMBL/GenBank/DDBJ whole genome shotgun (WGS) entry which is preliminary data.</text>
</comment>
<dbReference type="PANTHER" id="PTHR21248">
    <property type="entry name" value="CARDIOLIPIN SYNTHASE"/>
    <property type="match status" value="1"/>
</dbReference>
<sequence>MKKHGINVIKIITLLLSTYIIYVLLAGVLLFQFHTPDSSNYREAHDPERFFGDKEVSDRVVLVEDRMEAGLVRINLIENAEETIDLAYFTIHKGIASDVLFSSIVDAADRGVKVRFLLDGIFHNLRGDLRDIIYAYSYHPNIDLKFYEPLDFLRPWTWNNRLHDKMIVVDNKLAMIGGRNIGDKYYAPEGYEGASNDRDVLVINTNAPETNTSVIEEINNYFQYVWDHEFTHNPATILSNRQERRAQEELYYLRELFQGYQASHSDLFQNEYDWLEKSFPANKVTFIHNPIERLNKEPWVWYELTGLMEKAEDSIFIQSPYVIPTDKMVQFIDKDKVTASEIKVLTNSLAASPNVLAYSGYMRYREELVRSGIDVYEFQGPTESLHGKTYIFDERITAIGAFNLDPRSTFLSTEVMVVIDSEAFASHLKNKVNTLKNEGSLQVKSDGSYKESLYVVEEDVSLVKRGGTRVLSWITRFVEYLL</sequence>
<dbReference type="SUPFAM" id="SSF56024">
    <property type="entry name" value="Phospholipase D/nuclease"/>
    <property type="match status" value="2"/>
</dbReference>
<reference evidence="3 4" key="1">
    <citation type="submission" date="2023-07" db="EMBL/GenBank/DDBJ databases">
        <title>Genomic Encyclopedia of Type Strains, Phase IV (KMG-IV): sequencing the most valuable type-strain genomes for metagenomic binning, comparative biology and taxonomic classification.</title>
        <authorList>
            <person name="Goeker M."/>
        </authorList>
    </citation>
    <scope>NUCLEOTIDE SEQUENCE [LARGE SCALE GENOMIC DNA]</scope>
    <source>
        <strain evidence="3 4">DSM 9768</strain>
    </source>
</reference>
<dbReference type="Proteomes" id="UP001230005">
    <property type="component" value="Unassembled WGS sequence"/>
</dbReference>
<evidence type="ECO:0000313" key="4">
    <source>
        <dbReference type="Proteomes" id="UP001230005"/>
    </source>
</evidence>
<evidence type="ECO:0000313" key="3">
    <source>
        <dbReference type="EMBL" id="MDQ0256744.1"/>
    </source>
</evidence>